<evidence type="ECO:0000313" key="2">
    <source>
        <dbReference type="Proteomes" id="UP000015520"/>
    </source>
</evidence>
<dbReference type="Proteomes" id="UP000015520">
    <property type="component" value="Unassembled WGS sequence"/>
</dbReference>
<dbReference type="AlphaFoldDB" id="T0L321"/>
<keyword evidence="2" id="KW-1185">Reference proteome</keyword>
<evidence type="ECO:0000313" key="1">
    <source>
        <dbReference type="EMBL" id="EQB40193.1"/>
    </source>
</evidence>
<sequence length="41" mass="4480">MVINIMNETGGFKFIGSRGAGEIITKLPFVSFKISNIAYKS</sequence>
<proteinExistence type="predicted"/>
<dbReference type="PATRIC" id="fig|1172190.3.peg.458"/>
<protein>
    <submittedName>
        <fullName evidence="1">Uncharacterized protein</fullName>
    </submittedName>
</protein>
<reference evidence="1 2" key="1">
    <citation type="submission" date="2013-07" db="EMBL/GenBank/DDBJ databases">
        <title>Sulfurimonas hongkongensis AST-10 Genome Sequencing.</title>
        <authorList>
            <person name="Cai L."/>
            <person name="Zhang T."/>
        </authorList>
    </citation>
    <scope>NUCLEOTIDE SEQUENCE [LARGE SCALE GENOMIC DNA]</scope>
    <source>
        <strain evidence="1 2">AST-10</strain>
    </source>
</reference>
<dbReference type="EMBL" id="AUPZ01000003">
    <property type="protein sequence ID" value="EQB40193.1"/>
    <property type="molecule type" value="Genomic_DNA"/>
</dbReference>
<dbReference type="RefSeq" id="WP_021286749.1">
    <property type="nucleotide sequence ID" value="NZ_AUPZ01000003.1"/>
</dbReference>
<gene>
    <name evidence="1" type="ORF">M947_02340</name>
</gene>
<accession>T0L321</accession>
<comment type="caution">
    <text evidence="1">The sequence shown here is derived from an EMBL/GenBank/DDBJ whole genome shotgun (WGS) entry which is preliminary data.</text>
</comment>
<organism evidence="1 2">
    <name type="scientific">Sulfurimonas hongkongensis</name>
    <dbReference type="NCBI Taxonomy" id="1172190"/>
    <lineage>
        <taxon>Bacteria</taxon>
        <taxon>Pseudomonadati</taxon>
        <taxon>Campylobacterota</taxon>
        <taxon>Epsilonproteobacteria</taxon>
        <taxon>Campylobacterales</taxon>
        <taxon>Sulfurimonadaceae</taxon>
        <taxon>Sulfurimonas</taxon>
    </lineage>
</organism>
<name>T0L321_9BACT</name>